<dbReference type="GO" id="GO:0003899">
    <property type="term" value="F:DNA-directed RNA polymerase activity"/>
    <property type="evidence" value="ECO:0007669"/>
    <property type="project" value="UniProtKB-EC"/>
</dbReference>
<accession>A0AAV7JM17</accession>
<keyword evidence="21" id="KW-1185">Reference proteome</keyword>
<keyword evidence="4 12" id="KW-0808">Transferase</keyword>
<dbReference type="GO" id="GO:0032549">
    <property type="term" value="F:ribonucleoside binding"/>
    <property type="evidence" value="ECO:0007669"/>
    <property type="project" value="InterPro"/>
</dbReference>
<dbReference type="FunFam" id="2.40.270.10:FF:000006">
    <property type="entry name" value="DNA-directed RNA polymerase subunit beta"/>
    <property type="match status" value="1"/>
</dbReference>
<dbReference type="InterPro" id="IPR015712">
    <property type="entry name" value="DNA-dir_RNA_pol_su2"/>
</dbReference>
<evidence type="ECO:0000259" key="18">
    <source>
        <dbReference type="Pfam" id="PF04566"/>
    </source>
</evidence>
<dbReference type="GO" id="GO:0000428">
    <property type="term" value="C:DNA-directed RNA polymerase complex"/>
    <property type="evidence" value="ECO:0007669"/>
    <property type="project" value="UniProtKB-KW"/>
</dbReference>
<evidence type="ECO:0000256" key="8">
    <source>
        <dbReference type="ARBA" id="ARBA00023163"/>
    </source>
</evidence>
<dbReference type="Gene3D" id="3.90.1800.10">
    <property type="entry name" value="RNA polymerase alpha subunit dimerisation domain"/>
    <property type="match status" value="1"/>
</dbReference>
<evidence type="ECO:0000259" key="14">
    <source>
        <dbReference type="Pfam" id="PF04560"/>
    </source>
</evidence>
<feature type="domain" description="RNA polymerase Rpb2" evidence="15">
    <location>
        <begin position="184"/>
        <end position="360"/>
    </location>
</feature>
<dbReference type="Pfam" id="PF04561">
    <property type="entry name" value="RNA_pol_Rpb2_2"/>
    <property type="match status" value="1"/>
</dbReference>
<dbReference type="InterPro" id="IPR007642">
    <property type="entry name" value="RNA_pol_Rpb2_2"/>
</dbReference>
<dbReference type="Pfam" id="PF04565">
    <property type="entry name" value="RNA_pol_Rpb2_3"/>
    <property type="match status" value="1"/>
</dbReference>
<dbReference type="Pfam" id="PF04560">
    <property type="entry name" value="RNA_pol_Rpb2_7"/>
    <property type="match status" value="1"/>
</dbReference>
<dbReference type="CDD" id="cd00653">
    <property type="entry name" value="RNA_pol_B_RPB2"/>
    <property type="match status" value="1"/>
</dbReference>
<dbReference type="FunFam" id="2.40.270.10:FF:000011">
    <property type="entry name" value="DNA-directed RNA polymerase subunit beta"/>
    <property type="match status" value="1"/>
</dbReference>
<gene>
    <name evidence="20" type="ORF">LOD99_6595</name>
</gene>
<evidence type="ECO:0000256" key="1">
    <source>
        <dbReference type="ARBA" id="ARBA00004123"/>
    </source>
</evidence>
<dbReference type="NCBIfam" id="NF007175">
    <property type="entry name" value="PRK09606.1"/>
    <property type="match status" value="1"/>
</dbReference>
<evidence type="ECO:0000313" key="20">
    <source>
        <dbReference type="EMBL" id="KAI6649806.1"/>
    </source>
</evidence>
<dbReference type="EC" id="2.7.7.6" evidence="12"/>
<dbReference type="Pfam" id="PF04567">
    <property type="entry name" value="RNA_pol_Rpb2_5"/>
    <property type="match status" value="1"/>
</dbReference>
<reference evidence="20 21" key="1">
    <citation type="journal article" date="2023" name="BMC Biol.">
        <title>The compact genome of the sponge Oopsacas minuta (Hexactinellida) is lacking key metazoan core genes.</title>
        <authorList>
            <person name="Santini S."/>
            <person name="Schenkelaars Q."/>
            <person name="Jourda C."/>
            <person name="Duchesne M."/>
            <person name="Belahbib H."/>
            <person name="Rocher C."/>
            <person name="Selva M."/>
            <person name="Riesgo A."/>
            <person name="Vervoort M."/>
            <person name="Leys S.P."/>
            <person name="Kodjabachian L."/>
            <person name="Le Bivic A."/>
            <person name="Borchiellini C."/>
            <person name="Claverie J.M."/>
            <person name="Renard E."/>
        </authorList>
    </citation>
    <scope>NUCLEOTIDE SEQUENCE [LARGE SCALE GENOMIC DNA]</scope>
    <source>
        <strain evidence="20">SPO-2</strain>
    </source>
</reference>
<dbReference type="Gene3D" id="3.90.1100.10">
    <property type="match status" value="1"/>
</dbReference>
<feature type="domain" description="DNA-directed RNA polymerase subunit 2 hybrid-binding" evidence="13">
    <location>
        <begin position="664"/>
        <end position="1035"/>
    </location>
</feature>
<comment type="function">
    <text evidence="12">DNA-dependent RNA polymerase catalyzes the transcription of DNA into RNA using the four ribonucleoside triphosphates as substrates.</text>
</comment>
<proteinExistence type="inferred from homology"/>
<protein>
    <recommendedName>
        <fullName evidence="12">DNA-directed RNA polymerase subunit beta</fullName>
        <ecNumber evidence="12">2.7.7.6</ecNumber>
    </recommendedName>
</protein>
<evidence type="ECO:0000256" key="4">
    <source>
        <dbReference type="ARBA" id="ARBA00022679"/>
    </source>
</evidence>
<feature type="domain" description="RNA polymerase Rpb2" evidence="19">
    <location>
        <begin position="617"/>
        <end position="651"/>
    </location>
</feature>
<keyword evidence="8 12" id="KW-0804">Transcription</keyword>
<dbReference type="InterPro" id="IPR007120">
    <property type="entry name" value="DNA-dir_RNAP_su2_dom"/>
</dbReference>
<comment type="subcellular location">
    <subcellularLocation>
        <location evidence="1">Nucleus</location>
    </subcellularLocation>
</comment>
<dbReference type="InterPro" id="IPR007646">
    <property type="entry name" value="RNA_pol_Rpb2_4"/>
</dbReference>
<keyword evidence="9" id="KW-0539">Nucleus</keyword>
<dbReference type="GO" id="GO:0046872">
    <property type="term" value="F:metal ion binding"/>
    <property type="evidence" value="ECO:0007669"/>
    <property type="project" value="UniProtKB-KW"/>
</dbReference>
<comment type="caution">
    <text evidence="20">The sequence shown here is derived from an EMBL/GenBank/DDBJ whole genome shotgun (WGS) entry which is preliminary data.</text>
</comment>
<dbReference type="EMBL" id="JAKMXF010000318">
    <property type="protein sequence ID" value="KAI6649806.1"/>
    <property type="molecule type" value="Genomic_DNA"/>
</dbReference>
<dbReference type="Gene3D" id="2.40.270.10">
    <property type="entry name" value="DNA-directed RNA polymerase, subunit 2, domain 6"/>
    <property type="match status" value="1"/>
</dbReference>
<dbReference type="PROSITE" id="PS01166">
    <property type="entry name" value="RNA_POL_BETA"/>
    <property type="match status" value="1"/>
</dbReference>
<dbReference type="InterPro" id="IPR007647">
    <property type="entry name" value="RNA_pol_Rpb2_5"/>
</dbReference>
<evidence type="ECO:0000259" key="15">
    <source>
        <dbReference type="Pfam" id="PF04561"/>
    </source>
</evidence>
<dbReference type="FunFam" id="3.90.1800.10:FF:000003">
    <property type="entry name" value="DNA-directed RNA polymerase subunit beta"/>
    <property type="match status" value="1"/>
</dbReference>
<dbReference type="Pfam" id="PF04563">
    <property type="entry name" value="RNA_pol_Rpb2_1"/>
    <property type="match status" value="1"/>
</dbReference>
<evidence type="ECO:0000256" key="7">
    <source>
        <dbReference type="ARBA" id="ARBA00022833"/>
    </source>
</evidence>
<dbReference type="AlphaFoldDB" id="A0AAV7JM17"/>
<evidence type="ECO:0000256" key="10">
    <source>
        <dbReference type="ARBA" id="ARBA00048552"/>
    </source>
</evidence>
<dbReference type="Gene3D" id="3.90.1110.10">
    <property type="entry name" value="RNA polymerase Rpb2, domain 2"/>
    <property type="match status" value="1"/>
</dbReference>
<dbReference type="InterPro" id="IPR037034">
    <property type="entry name" value="RNA_pol_Rpb2_2_sf"/>
</dbReference>
<dbReference type="InterPro" id="IPR037033">
    <property type="entry name" value="DNA-dir_RNAP_su2_hyb_sf"/>
</dbReference>
<evidence type="ECO:0000256" key="2">
    <source>
        <dbReference type="ARBA" id="ARBA00006835"/>
    </source>
</evidence>
<dbReference type="GO" id="GO:0003677">
    <property type="term" value="F:DNA binding"/>
    <property type="evidence" value="ECO:0007669"/>
    <property type="project" value="InterPro"/>
</dbReference>
<evidence type="ECO:0000256" key="12">
    <source>
        <dbReference type="RuleBase" id="RU363031"/>
    </source>
</evidence>
<dbReference type="Gene3D" id="2.40.50.150">
    <property type="match status" value="1"/>
</dbReference>
<comment type="similarity">
    <text evidence="2 11">Belongs to the RNA polymerase beta chain family.</text>
</comment>
<evidence type="ECO:0000256" key="11">
    <source>
        <dbReference type="RuleBase" id="RU000434"/>
    </source>
</evidence>
<dbReference type="Gene3D" id="3.90.1070.20">
    <property type="match status" value="1"/>
</dbReference>
<feature type="domain" description="RNA polymerase Rpb2" evidence="14">
    <location>
        <begin position="1037"/>
        <end position="1121"/>
    </location>
</feature>
<evidence type="ECO:0000256" key="3">
    <source>
        <dbReference type="ARBA" id="ARBA00022478"/>
    </source>
</evidence>
<evidence type="ECO:0000256" key="6">
    <source>
        <dbReference type="ARBA" id="ARBA00022723"/>
    </source>
</evidence>
<name>A0AAV7JM17_9METZ</name>
<comment type="catalytic activity">
    <reaction evidence="10 12">
        <text>RNA(n) + a ribonucleoside 5'-triphosphate = RNA(n+1) + diphosphate</text>
        <dbReference type="Rhea" id="RHEA:21248"/>
        <dbReference type="Rhea" id="RHEA-COMP:14527"/>
        <dbReference type="Rhea" id="RHEA-COMP:17342"/>
        <dbReference type="ChEBI" id="CHEBI:33019"/>
        <dbReference type="ChEBI" id="CHEBI:61557"/>
        <dbReference type="ChEBI" id="CHEBI:140395"/>
        <dbReference type="EC" id="2.7.7.6"/>
    </reaction>
</comment>
<sequence length="1127" mass="127696">MDFQSKFQNSDGQIEPVKPLHDKGLLLPAFLQLKGLVRQHIDNYDYFVDVGIKKILQTNNKILSNADTGFYLKYLDIRVGTPDIEETYSSTRDSTPQECRLRDLTYSAPITVDLQYTRGKQVVIRKDHPLGRIPIMLKSSKCVLRDKTHEELAKVKECMYDPGGYFVVKGVEKVILIQEQISMNRMIVDENRKGSMECAVTSSTHERKSRTSVWLHYRKVYLKHNSLTEDIPVVIILKGMGLSSDQEIIQMVGSSEEIIANMLPSIQEAQEKQMFTRDQCLEYLGQRSKLYKIYLTGWTARSRVDEGKELLREMILTHIPAANLNFKRKAVYLAMMVRRLLSAKKDQYDDKDYYGNKRVELAGDLLGLLFEDLFKTFNYDVKKSVDREIGKKGEQFDVLSIMNPSIITNGTIYAISTGNWNLKRFRMNRSGVTQVLSRLSYISALGIMTRINSLFEKTRKVSGPRALHPSQWGMLCPSDTPEGESCGLIKNLALMTHITTSCEESSLEAFLYNMGVEDVLHLSGAEFSYPFVYTVFLNGQLLGVTRDYRRLVRVLRLTRRSGFLEHFINVFVIEKQKSVFISSDGGRLCRPYIVVEKGCPLVTNEHLISLREEKMSFQDFVQLGLIEYLDVNEEDDSTIALTVDKLTTLTTHMEIEPFTILGICAGLIPFPHHNQSPRNTYQCAMGKQSMGVIAYNYLNRIDTLMYTLVYPQAPLVKTHTLDIINFDKLPAGQNATVAVMSYSGYDIEDAVILNQASVDRGFARCTVYKKFQTAIKRYPNRTLDIINGPHLNEFDKPIYLHQILDVDGIAMPGEKISNRQVLVNKLIPEQITGPPVGNLTSISHKESPLSYKGQTEDMYVDKVLITSSNEDAMIIKTLLRKTRIPEVGDKFSSRHGQKGVCGLIVNQENLPFSESGICPDIVMNPHGFPSRMTVGKLLELLCGKAGVLRGEFAYGTAFIDCKINKVCSQLVEHGFNYHGKDMVTSGTTGEPLEAYIFMGPVYYQKLKHMVIDKMHARSRGPRSLMTRQPTEGRSREGGLRLGEMERDCLIGYGASMLVIERLMISSDSYRVEVCNTCGLFAYSNWCHFCQSSSTISSVNIPYACKLLFQELISMNIVPRLKLVKDTQ</sequence>
<dbReference type="InterPro" id="IPR007121">
    <property type="entry name" value="RNA_pol_bsu_CS"/>
</dbReference>
<evidence type="ECO:0000313" key="21">
    <source>
        <dbReference type="Proteomes" id="UP001165289"/>
    </source>
</evidence>
<dbReference type="GO" id="GO:0005634">
    <property type="term" value="C:nucleus"/>
    <property type="evidence" value="ECO:0007669"/>
    <property type="project" value="UniProtKB-SubCell"/>
</dbReference>
<dbReference type="FunFam" id="3.90.1100.10:FF:000021">
    <property type="entry name" value="DNA-directed RNA polymerase subunit beta"/>
    <property type="match status" value="1"/>
</dbReference>
<dbReference type="Pfam" id="PF00562">
    <property type="entry name" value="RNA_pol_Rpb2_6"/>
    <property type="match status" value="1"/>
</dbReference>
<evidence type="ECO:0000256" key="9">
    <source>
        <dbReference type="ARBA" id="ARBA00023242"/>
    </source>
</evidence>
<evidence type="ECO:0000259" key="17">
    <source>
        <dbReference type="Pfam" id="PF04565"/>
    </source>
</evidence>
<dbReference type="GO" id="GO:0006383">
    <property type="term" value="P:transcription by RNA polymerase III"/>
    <property type="evidence" value="ECO:0007669"/>
    <property type="project" value="UniProtKB-ARBA"/>
</dbReference>
<feature type="domain" description="RNA polymerase Rpb2" evidence="18">
    <location>
        <begin position="535"/>
        <end position="596"/>
    </location>
</feature>
<feature type="domain" description="RNA polymerase Rpb2" evidence="17">
    <location>
        <begin position="434"/>
        <end position="498"/>
    </location>
</feature>
<evidence type="ECO:0000259" key="16">
    <source>
        <dbReference type="Pfam" id="PF04563"/>
    </source>
</evidence>
<keyword evidence="3 12" id="KW-0240">DNA-directed RNA polymerase</keyword>
<dbReference type="InterPro" id="IPR007645">
    <property type="entry name" value="RNA_pol_Rpb2_3"/>
</dbReference>
<dbReference type="Proteomes" id="UP001165289">
    <property type="component" value="Unassembled WGS sequence"/>
</dbReference>
<keyword evidence="5 12" id="KW-0548">Nucleotidyltransferase</keyword>
<dbReference type="InterPro" id="IPR007641">
    <property type="entry name" value="RNA_pol_Rpb2_7"/>
</dbReference>
<dbReference type="Pfam" id="PF04566">
    <property type="entry name" value="RNA_pol_Rpb2_4"/>
    <property type="match status" value="1"/>
</dbReference>
<dbReference type="FunFam" id="3.90.1110.10:FF:000006">
    <property type="entry name" value="DNA-directed RNA polymerase subunit beta"/>
    <property type="match status" value="1"/>
</dbReference>
<dbReference type="InterPro" id="IPR007644">
    <property type="entry name" value="RNA_pol_bsu_protrusion"/>
</dbReference>
<keyword evidence="7" id="KW-0862">Zinc</keyword>
<feature type="domain" description="RNA polymerase beta subunit protrusion" evidence="16">
    <location>
        <begin position="35"/>
        <end position="408"/>
    </location>
</feature>
<organism evidence="20 21">
    <name type="scientific">Oopsacas minuta</name>
    <dbReference type="NCBI Taxonomy" id="111878"/>
    <lineage>
        <taxon>Eukaryota</taxon>
        <taxon>Metazoa</taxon>
        <taxon>Porifera</taxon>
        <taxon>Hexactinellida</taxon>
        <taxon>Hexasterophora</taxon>
        <taxon>Lyssacinosida</taxon>
        <taxon>Leucopsacidae</taxon>
        <taxon>Oopsacas</taxon>
    </lineage>
</organism>
<keyword evidence="6" id="KW-0479">Metal-binding</keyword>
<evidence type="ECO:0000259" key="13">
    <source>
        <dbReference type="Pfam" id="PF00562"/>
    </source>
</evidence>
<dbReference type="InterPro" id="IPR014724">
    <property type="entry name" value="RNA_pol_RPB2_OB-fold"/>
</dbReference>
<evidence type="ECO:0000259" key="19">
    <source>
        <dbReference type="Pfam" id="PF04567"/>
    </source>
</evidence>
<dbReference type="SUPFAM" id="SSF64484">
    <property type="entry name" value="beta and beta-prime subunits of DNA dependent RNA-polymerase"/>
    <property type="match status" value="1"/>
</dbReference>
<evidence type="ECO:0000256" key="5">
    <source>
        <dbReference type="ARBA" id="ARBA00022695"/>
    </source>
</evidence>
<dbReference type="PANTHER" id="PTHR20856">
    <property type="entry name" value="DNA-DIRECTED RNA POLYMERASE I SUBUNIT 2"/>
    <property type="match status" value="1"/>
</dbReference>